<dbReference type="STRING" id="1423783.FC50_GL001777"/>
<dbReference type="RefSeq" id="WP_054648913.1">
    <property type="nucleotide sequence ID" value="NZ_AZFJ01000052.1"/>
</dbReference>
<accession>A0A0R1U2Y1</accession>
<keyword evidence="3" id="KW-1185">Reference proteome</keyword>
<evidence type="ECO:0000313" key="3">
    <source>
        <dbReference type="Proteomes" id="UP000051922"/>
    </source>
</evidence>
<gene>
    <name evidence="2" type="ORF">FC50_GL001777</name>
</gene>
<sequence length="108" mass="11553">MKSFIGGFITGAAIAATWAITHRPSAAEVAAADRAADNLERDATHLTRAMSSVQQRTSALQQAIQDTVPEAEAGINDAITRFKFQTEPRIAKLTASLETITDALPENE</sequence>
<evidence type="ECO:0000313" key="2">
    <source>
        <dbReference type="EMBL" id="KRL85603.1"/>
    </source>
</evidence>
<keyword evidence="1" id="KW-0175">Coiled coil</keyword>
<feature type="coiled-coil region" evidence="1">
    <location>
        <begin position="29"/>
        <end position="56"/>
    </location>
</feature>
<dbReference type="OrthoDB" id="2139646at2"/>
<evidence type="ECO:0000256" key="1">
    <source>
        <dbReference type="SAM" id="Coils"/>
    </source>
</evidence>
<comment type="caution">
    <text evidence="2">The sequence shown here is derived from an EMBL/GenBank/DDBJ whole genome shotgun (WGS) entry which is preliminary data.</text>
</comment>
<reference evidence="2 3" key="1">
    <citation type="journal article" date="2015" name="Genome Announc.">
        <title>Expanding the biotechnology potential of lactobacilli through comparative genomics of 213 strains and associated genera.</title>
        <authorList>
            <person name="Sun Z."/>
            <person name="Harris H.M."/>
            <person name="McCann A."/>
            <person name="Guo C."/>
            <person name="Argimon S."/>
            <person name="Zhang W."/>
            <person name="Yang X."/>
            <person name="Jeffery I.B."/>
            <person name="Cooney J.C."/>
            <person name="Kagawa T.F."/>
            <person name="Liu W."/>
            <person name="Song Y."/>
            <person name="Salvetti E."/>
            <person name="Wrobel A."/>
            <person name="Rasinkangas P."/>
            <person name="Parkhill J."/>
            <person name="Rea M.C."/>
            <person name="O'Sullivan O."/>
            <person name="Ritari J."/>
            <person name="Douillard F.P."/>
            <person name="Paul Ross R."/>
            <person name="Yang R."/>
            <person name="Briner A.E."/>
            <person name="Felis G.E."/>
            <person name="de Vos W.M."/>
            <person name="Barrangou R."/>
            <person name="Klaenhammer T.R."/>
            <person name="Caufield P.W."/>
            <person name="Cui Y."/>
            <person name="Zhang H."/>
            <person name="O'Toole P.W."/>
        </authorList>
    </citation>
    <scope>NUCLEOTIDE SEQUENCE [LARGE SCALE GENOMIC DNA]</scope>
    <source>
        <strain evidence="2 3">DSM 15945</strain>
    </source>
</reference>
<name>A0A0R1U2Y1_9LACO</name>
<dbReference type="EMBL" id="AZFJ01000052">
    <property type="protein sequence ID" value="KRL85603.1"/>
    <property type="molecule type" value="Genomic_DNA"/>
</dbReference>
<dbReference type="Proteomes" id="UP000051922">
    <property type="component" value="Unassembled WGS sequence"/>
</dbReference>
<organism evidence="2 3">
    <name type="scientific">Lacticaseibacillus pantheris DSM 15945 = JCM 12539 = NBRC 106106</name>
    <dbReference type="NCBI Taxonomy" id="1423783"/>
    <lineage>
        <taxon>Bacteria</taxon>
        <taxon>Bacillati</taxon>
        <taxon>Bacillota</taxon>
        <taxon>Bacilli</taxon>
        <taxon>Lactobacillales</taxon>
        <taxon>Lactobacillaceae</taxon>
        <taxon>Lacticaseibacillus</taxon>
    </lineage>
</organism>
<dbReference type="AlphaFoldDB" id="A0A0R1U2Y1"/>
<dbReference type="PATRIC" id="fig|1423783.4.peg.1820"/>
<proteinExistence type="predicted"/>
<protein>
    <submittedName>
        <fullName evidence="2">Uncharacterized protein</fullName>
    </submittedName>
</protein>